<proteinExistence type="predicted"/>
<dbReference type="AlphaFoldDB" id="A0A657LV53"/>
<reference evidence="2 3" key="1">
    <citation type="submission" date="2016-02" db="EMBL/GenBank/DDBJ databases">
        <title>Genome sequencing of a beta-galactosidase producing bacteria Rhizobium sp. 59.</title>
        <authorList>
            <person name="Wang D."/>
            <person name="Kot W."/>
            <person name="Qin Y."/>
            <person name="Hansen L."/>
            <person name="Naqvi K."/>
            <person name="Rensing C."/>
        </authorList>
    </citation>
    <scope>NUCLEOTIDE SEQUENCE [LARGE SCALE GENOMIC DNA]</scope>
    <source>
        <strain evidence="2 3">59</strain>
    </source>
</reference>
<feature type="transmembrane region" description="Helical" evidence="1">
    <location>
        <begin position="52"/>
        <end position="73"/>
    </location>
</feature>
<dbReference type="OrthoDB" id="259025at2"/>
<evidence type="ECO:0000313" key="3">
    <source>
        <dbReference type="Proteomes" id="UP000182661"/>
    </source>
</evidence>
<comment type="caution">
    <text evidence="2">The sequence shown here is derived from an EMBL/GenBank/DDBJ whole genome shotgun (WGS) entry which is preliminary data.</text>
</comment>
<keyword evidence="3" id="KW-1185">Reference proteome</keyword>
<feature type="transmembrane region" description="Helical" evidence="1">
    <location>
        <begin position="138"/>
        <end position="157"/>
    </location>
</feature>
<dbReference type="RefSeq" id="WP_071832190.1">
    <property type="nucleotide sequence ID" value="NZ_LSRP01000072.1"/>
</dbReference>
<organism evidence="2 3">
    <name type="scientific">Pararhizobium antarcticum</name>
    <dbReference type="NCBI Taxonomy" id="1798805"/>
    <lineage>
        <taxon>Bacteria</taxon>
        <taxon>Pseudomonadati</taxon>
        <taxon>Pseudomonadota</taxon>
        <taxon>Alphaproteobacteria</taxon>
        <taxon>Hyphomicrobiales</taxon>
        <taxon>Rhizobiaceae</taxon>
        <taxon>Rhizobium/Agrobacterium group</taxon>
        <taxon>Pararhizobium</taxon>
    </lineage>
</organism>
<protein>
    <submittedName>
        <fullName evidence="2">Uncharacterized protein</fullName>
    </submittedName>
</protein>
<dbReference type="EMBL" id="LSRP01000072">
    <property type="protein sequence ID" value="OJF99181.1"/>
    <property type="molecule type" value="Genomic_DNA"/>
</dbReference>
<feature type="transmembrane region" description="Helical" evidence="1">
    <location>
        <begin position="108"/>
        <end position="126"/>
    </location>
</feature>
<gene>
    <name evidence="2" type="ORF">AX760_13235</name>
</gene>
<accession>A0A657LV53</accession>
<evidence type="ECO:0000313" key="2">
    <source>
        <dbReference type="EMBL" id="OJF99181.1"/>
    </source>
</evidence>
<feature type="transmembrane region" description="Helical" evidence="1">
    <location>
        <begin position="79"/>
        <end position="96"/>
    </location>
</feature>
<keyword evidence="1" id="KW-0812">Transmembrane</keyword>
<dbReference type="Proteomes" id="UP000182661">
    <property type="component" value="Unassembled WGS sequence"/>
</dbReference>
<feature type="transmembrane region" description="Helical" evidence="1">
    <location>
        <begin position="20"/>
        <end position="40"/>
    </location>
</feature>
<keyword evidence="1" id="KW-0472">Membrane</keyword>
<name>A0A657LV53_9HYPH</name>
<evidence type="ECO:0000256" key="1">
    <source>
        <dbReference type="SAM" id="Phobius"/>
    </source>
</evidence>
<keyword evidence="1" id="KW-1133">Transmembrane helix</keyword>
<sequence length="174" mass="19152">MSSVLDPYCGPAPNAENLLVSWNLDFILIAAGACFMVTLYRLRSGQHLWQTPLLSILLMIAFVSPLCALSTALFSARTIHHILVGALAAPLIAALVRPKAHALTKVPAEAVFLMHTTIYWLWHLPFGYEFALSGPAQYWLMQGTFMVASVWLWCLLLSNRVRAAVQKSATVAAE</sequence>